<evidence type="ECO:0000256" key="2">
    <source>
        <dbReference type="SAM" id="MobiDB-lite"/>
    </source>
</evidence>
<dbReference type="GO" id="GO:0070063">
    <property type="term" value="F:RNA polymerase binding"/>
    <property type="evidence" value="ECO:0007669"/>
    <property type="project" value="InterPro"/>
</dbReference>
<feature type="region of interest" description="Disordered" evidence="2">
    <location>
        <begin position="366"/>
        <end position="396"/>
    </location>
</feature>
<dbReference type="InterPro" id="IPR001202">
    <property type="entry name" value="WW_dom"/>
</dbReference>
<evidence type="ECO:0000256" key="1">
    <source>
        <dbReference type="ARBA" id="ARBA00022737"/>
    </source>
</evidence>
<dbReference type="SMART" id="SM00441">
    <property type="entry name" value="FF"/>
    <property type="match status" value="5"/>
</dbReference>
<feature type="compositionally biased region" description="Basic and acidic residues" evidence="2">
    <location>
        <begin position="607"/>
        <end position="616"/>
    </location>
</feature>
<feature type="compositionally biased region" description="Basic and acidic residues" evidence="2">
    <location>
        <begin position="900"/>
        <end position="909"/>
    </location>
</feature>
<sequence length="1041" mass="113228">MERLNDSGQCSFGSANIGHEAFSSQVMASPAWLSQDVQSPMPGATQQAQVLGPLPPVSGPSTTLASPTAVTPAPVAGSSTPKGSSGTPSDAKQESPQAKFVPAPGYVVPAPSFSYNVVSKANTTSGSSQQSSAAPVIKSNVPASVAALQPPVPSQTTTTGPSFSYNIMTHNTTAPSGSLQFQPSTNTSVAASQEARTTTSASPGSQTVPLPVHPSSSSTTATPNLYPSPMWMPTASSFHGHPAMPGTPGTPGPPGIPPSPSPSSITIRSVAMDSSSSAHLRPVMPSTAPIPSNPAVQQQLYSPYTSLPAMAPPPQALWLQPPPLGGLQRPPFLPYPAVLPGPFPLPVRGMNFSSATFPDSQPLGVTPLGPPGGISLSSVGPGQSMSSLGMQPELPPPGIDQNMQANGDGGTVNTDEVDAWTAHKTDTGAVYYYNAVTGESTYEKPSGFKGEPGKVTVQPTPVSWEKLAGTDWSLVTTDDGKKYYYNNKTKVSSWQIPNEVTELRKKQDVDTLKTNLLSTQNANAPEKGSGPINLSAPAVNTGGRDATSLRPCAPASSSALDLIKKKLQDSGFPAPASPLQASSGPTTSDINGSRAVDATVKGNLGENSKDKQKDANGDENMSDSSSDSEDVDSGPSKEECITQFKEMLKERGILPFSKWEKELPKIVFDPRFKAVPGYSTRRSLFEHYVRTRAEEERKEKRAAQKAAIEGFKQLLEEASEDIDHKADYQSFKKKWGNDPRFEALDRKERELLLNERVLPLKKAAEEKIRSVREAAASSFKSMLREKGDIDTSTRWSRVKDSLRNDPRYRSVKHEDREILFNDYISELKSAEEEAERTSKAKREEQDKLKERERETRKRKEREEQEMERVRLKVRRKEAVSSYQALLVETIRDPQASWTESRPKLEKDPQGRAINPDLDKADTEKLFREHVKILYERCAREFQALLAEVLTAEASEQVTEDGKTVLTSWSAAKRLLKSDPRYSKMPRKERESLWRRYAEDMERKQKVGSDSKEDKLNTDTKSRSSLDSRRSPGGSRRIHGRS</sequence>
<dbReference type="FunFam" id="1.10.10.440:FF:000028">
    <property type="entry name" value="Pre-mRNA-processing protein 40C"/>
    <property type="match status" value="1"/>
</dbReference>
<evidence type="ECO:0000259" key="3">
    <source>
        <dbReference type="PROSITE" id="PS50020"/>
    </source>
</evidence>
<keyword evidence="6" id="KW-1185">Reference proteome</keyword>
<dbReference type="FunFam" id="1.10.10.440:FF:000031">
    <property type="entry name" value="Pre-mRNA-processing protein 40C isoform C"/>
    <property type="match status" value="1"/>
</dbReference>
<accession>A0A200QNR4</accession>
<dbReference type="FunCoup" id="A0A200QNR4">
    <property type="interactions" value="3194"/>
</dbReference>
<name>A0A200QNR4_MACCD</name>
<dbReference type="SMART" id="SM00456">
    <property type="entry name" value="WW"/>
    <property type="match status" value="2"/>
</dbReference>
<dbReference type="SUPFAM" id="SSF81698">
    <property type="entry name" value="FF domain"/>
    <property type="match status" value="5"/>
</dbReference>
<dbReference type="Pfam" id="PF00397">
    <property type="entry name" value="WW"/>
    <property type="match status" value="2"/>
</dbReference>
<dbReference type="GO" id="GO:0003712">
    <property type="term" value="F:transcription coregulator activity"/>
    <property type="evidence" value="ECO:0007669"/>
    <property type="project" value="TreeGrafter"/>
</dbReference>
<feature type="compositionally biased region" description="Polar residues" evidence="2">
    <location>
        <begin position="375"/>
        <end position="389"/>
    </location>
</feature>
<feature type="region of interest" description="Disordered" evidence="2">
    <location>
        <begin position="148"/>
        <end position="291"/>
    </location>
</feature>
<feature type="domain" description="FF" evidence="4">
    <location>
        <begin position="875"/>
        <end position="932"/>
    </location>
</feature>
<feature type="domain" description="FF" evidence="4">
    <location>
        <begin position="934"/>
        <end position="999"/>
    </location>
</feature>
<dbReference type="PROSITE" id="PS01159">
    <property type="entry name" value="WW_DOMAIN_1"/>
    <property type="match status" value="2"/>
</dbReference>
<feature type="domain" description="FF" evidence="4">
    <location>
        <begin position="772"/>
        <end position="826"/>
    </location>
</feature>
<feature type="compositionally biased region" description="Polar residues" evidence="2">
    <location>
        <begin position="154"/>
        <end position="225"/>
    </location>
</feature>
<evidence type="ECO:0000259" key="4">
    <source>
        <dbReference type="PROSITE" id="PS51676"/>
    </source>
</evidence>
<dbReference type="InterPro" id="IPR045148">
    <property type="entry name" value="TCRG1-like"/>
</dbReference>
<reference evidence="5 6" key="1">
    <citation type="journal article" date="2017" name="Mol. Plant">
        <title>The Genome of Medicinal Plant Macleaya cordata Provides New Insights into Benzylisoquinoline Alkaloids Metabolism.</title>
        <authorList>
            <person name="Liu X."/>
            <person name="Liu Y."/>
            <person name="Huang P."/>
            <person name="Ma Y."/>
            <person name="Qing Z."/>
            <person name="Tang Q."/>
            <person name="Cao H."/>
            <person name="Cheng P."/>
            <person name="Zheng Y."/>
            <person name="Yuan Z."/>
            <person name="Zhou Y."/>
            <person name="Liu J."/>
            <person name="Tang Z."/>
            <person name="Zhuo Y."/>
            <person name="Zhang Y."/>
            <person name="Yu L."/>
            <person name="Huang J."/>
            <person name="Yang P."/>
            <person name="Peng Q."/>
            <person name="Zhang J."/>
            <person name="Jiang W."/>
            <person name="Zhang Z."/>
            <person name="Lin K."/>
            <person name="Ro D.K."/>
            <person name="Chen X."/>
            <person name="Xiong X."/>
            <person name="Shang Y."/>
            <person name="Huang S."/>
            <person name="Zeng J."/>
        </authorList>
    </citation>
    <scope>NUCLEOTIDE SEQUENCE [LARGE SCALE GENOMIC DNA]</scope>
    <source>
        <strain evidence="6">cv. BLH2017</strain>
        <tissue evidence="5">Root</tissue>
    </source>
</reference>
<feature type="region of interest" description="Disordered" evidence="2">
    <location>
        <begin position="519"/>
        <end position="553"/>
    </location>
</feature>
<dbReference type="Proteomes" id="UP000195402">
    <property type="component" value="Unassembled WGS sequence"/>
</dbReference>
<feature type="region of interest" description="Disordered" evidence="2">
    <location>
        <begin position="571"/>
        <end position="637"/>
    </location>
</feature>
<dbReference type="FunFam" id="1.10.10.440:FF:000020">
    <property type="entry name" value="Pre-mRNA-processing protein 40C"/>
    <property type="match status" value="1"/>
</dbReference>
<feature type="region of interest" description="Disordered" evidence="2">
    <location>
        <begin position="896"/>
        <end position="916"/>
    </location>
</feature>
<evidence type="ECO:0000313" key="5">
    <source>
        <dbReference type="EMBL" id="OVA12114.1"/>
    </source>
</evidence>
<feature type="domain" description="WW" evidence="3">
    <location>
        <begin position="414"/>
        <end position="447"/>
    </location>
</feature>
<feature type="region of interest" description="Disordered" evidence="2">
    <location>
        <begin position="829"/>
        <end position="867"/>
    </location>
</feature>
<gene>
    <name evidence="5" type="ORF">BVC80_1771g43</name>
</gene>
<dbReference type="InterPro" id="IPR036517">
    <property type="entry name" value="FF_domain_sf"/>
</dbReference>
<feature type="compositionally biased region" description="Low complexity" evidence="2">
    <location>
        <begin position="60"/>
        <end position="89"/>
    </location>
</feature>
<dbReference type="STRING" id="56857.A0A200QNR4"/>
<feature type="compositionally biased region" description="Polar residues" evidence="2">
    <location>
        <begin position="579"/>
        <end position="591"/>
    </location>
</feature>
<proteinExistence type="predicted"/>
<dbReference type="Pfam" id="PF01846">
    <property type="entry name" value="FF"/>
    <property type="match status" value="5"/>
</dbReference>
<dbReference type="FunFam" id="1.10.10.440:FF:000021">
    <property type="entry name" value="pre-mRNA-processing protein 40C isoform X1"/>
    <property type="match status" value="1"/>
</dbReference>
<dbReference type="Gene3D" id="1.10.10.440">
    <property type="entry name" value="FF domain"/>
    <property type="match status" value="5"/>
</dbReference>
<dbReference type="InterPro" id="IPR036020">
    <property type="entry name" value="WW_dom_sf"/>
</dbReference>
<organism evidence="5 6">
    <name type="scientific">Macleaya cordata</name>
    <name type="common">Five-seeded plume-poppy</name>
    <name type="synonym">Bocconia cordata</name>
    <dbReference type="NCBI Taxonomy" id="56857"/>
    <lineage>
        <taxon>Eukaryota</taxon>
        <taxon>Viridiplantae</taxon>
        <taxon>Streptophyta</taxon>
        <taxon>Embryophyta</taxon>
        <taxon>Tracheophyta</taxon>
        <taxon>Spermatophyta</taxon>
        <taxon>Magnoliopsida</taxon>
        <taxon>Ranunculales</taxon>
        <taxon>Papaveraceae</taxon>
        <taxon>Papaveroideae</taxon>
        <taxon>Macleaya</taxon>
    </lineage>
</organism>
<dbReference type="EMBL" id="MVGT01001418">
    <property type="protein sequence ID" value="OVA12114.1"/>
    <property type="molecule type" value="Genomic_DNA"/>
</dbReference>
<dbReference type="PROSITE" id="PS51676">
    <property type="entry name" value="FF"/>
    <property type="match status" value="5"/>
</dbReference>
<evidence type="ECO:0000313" key="6">
    <source>
        <dbReference type="Proteomes" id="UP000195402"/>
    </source>
</evidence>
<feature type="region of interest" description="Disordered" evidence="2">
    <location>
        <begin position="33"/>
        <end position="98"/>
    </location>
</feature>
<dbReference type="AlphaFoldDB" id="A0A200QNR4"/>
<comment type="caution">
    <text evidence="5">The sequence shown here is derived from an EMBL/GenBank/DDBJ whole genome shotgun (WGS) entry which is preliminary data.</text>
</comment>
<feature type="domain" description="FF" evidence="4">
    <location>
        <begin position="704"/>
        <end position="759"/>
    </location>
</feature>
<feature type="domain" description="WW" evidence="3">
    <location>
        <begin position="472"/>
        <end position="499"/>
    </location>
</feature>
<feature type="compositionally biased region" description="Basic and acidic residues" evidence="2">
    <location>
        <begin position="977"/>
        <end position="1029"/>
    </location>
</feature>
<keyword evidence="1" id="KW-0677">Repeat</keyword>
<dbReference type="PROSITE" id="PS50020">
    <property type="entry name" value="WW_DOMAIN_2"/>
    <property type="match status" value="2"/>
</dbReference>
<dbReference type="InterPro" id="IPR002713">
    <property type="entry name" value="FF_domain"/>
</dbReference>
<feature type="compositionally biased region" description="Pro residues" evidence="2">
    <location>
        <begin position="248"/>
        <end position="261"/>
    </location>
</feature>
<dbReference type="Gene3D" id="2.20.70.10">
    <property type="match status" value="2"/>
</dbReference>
<dbReference type="InParanoid" id="A0A200QNR4"/>
<dbReference type="OrthoDB" id="187617at2759"/>
<dbReference type="OMA" id="MMNGPIG"/>
<dbReference type="GO" id="GO:0005634">
    <property type="term" value="C:nucleus"/>
    <property type="evidence" value="ECO:0007669"/>
    <property type="project" value="TreeGrafter"/>
</dbReference>
<dbReference type="PANTHER" id="PTHR15377">
    <property type="entry name" value="TRANSCRIPTION ELONGATION REGULATOR 1"/>
    <property type="match status" value="1"/>
</dbReference>
<protein>
    <submittedName>
        <fullName evidence="5">WW domain</fullName>
    </submittedName>
</protein>
<dbReference type="PANTHER" id="PTHR15377:SF3">
    <property type="entry name" value="WW DOMAIN-CONTAINING PROTEIN"/>
    <property type="match status" value="1"/>
</dbReference>
<feature type="region of interest" description="Disordered" evidence="2">
    <location>
        <begin position="977"/>
        <end position="1041"/>
    </location>
</feature>
<dbReference type="CDD" id="cd00201">
    <property type="entry name" value="WW"/>
    <property type="match status" value="2"/>
</dbReference>
<feature type="domain" description="FF" evidence="4">
    <location>
        <begin position="637"/>
        <end position="691"/>
    </location>
</feature>
<dbReference type="SUPFAM" id="SSF51045">
    <property type="entry name" value="WW domain"/>
    <property type="match status" value="2"/>
</dbReference>